<reference evidence="2 3" key="1">
    <citation type="journal article" date="2021" name="Commun. Biol.">
        <title>The genome of Shorea leprosula (Dipterocarpaceae) highlights the ecological relevance of drought in aseasonal tropical rainforests.</title>
        <authorList>
            <person name="Ng K.K.S."/>
            <person name="Kobayashi M.J."/>
            <person name="Fawcett J.A."/>
            <person name="Hatakeyama M."/>
            <person name="Paape T."/>
            <person name="Ng C.H."/>
            <person name="Ang C.C."/>
            <person name="Tnah L.H."/>
            <person name="Lee C.T."/>
            <person name="Nishiyama T."/>
            <person name="Sese J."/>
            <person name="O'Brien M.J."/>
            <person name="Copetti D."/>
            <person name="Mohd Noor M.I."/>
            <person name="Ong R.C."/>
            <person name="Putra M."/>
            <person name="Sireger I.Z."/>
            <person name="Indrioko S."/>
            <person name="Kosugi Y."/>
            <person name="Izuno A."/>
            <person name="Isagi Y."/>
            <person name="Lee S.L."/>
            <person name="Shimizu K.K."/>
        </authorList>
    </citation>
    <scope>NUCLEOTIDE SEQUENCE [LARGE SCALE GENOMIC DNA]</scope>
    <source>
        <strain evidence="2">214</strain>
    </source>
</reference>
<dbReference type="InterPro" id="IPR043502">
    <property type="entry name" value="DNA/RNA_pol_sf"/>
</dbReference>
<proteinExistence type="predicted"/>
<evidence type="ECO:0000313" key="3">
    <source>
        <dbReference type="Proteomes" id="UP001054252"/>
    </source>
</evidence>
<protein>
    <recommendedName>
        <fullName evidence="1">Reverse transcriptase Ty1/copia-type domain-containing protein</fullName>
    </recommendedName>
</protein>
<name>A0AAV5JKD1_9ROSI</name>
<evidence type="ECO:0000313" key="2">
    <source>
        <dbReference type="EMBL" id="GKV12886.1"/>
    </source>
</evidence>
<dbReference type="AlphaFoldDB" id="A0AAV5JKD1"/>
<dbReference type="SUPFAM" id="SSF56672">
    <property type="entry name" value="DNA/RNA polymerases"/>
    <property type="match status" value="1"/>
</dbReference>
<organism evidence="2 3">
    <name type="scientific">Rubroshorea leprosula</name>
    <dbReference type="NCBI Taxonomy" id="152421"/>
    <lineage>
        <taxon>Eukaryota</taxon>
        <taxon>Viridiplantae</taxon>
        <taxon>Streptophyta</taxon>
        <taxon>Embryophyta</taxon>
        <taxon>Tracheophyta</taxon>
        <taxon>Spermatophyta</taxon>
        <taxon>Magnoliopsida</taxon>
        <taxon>eudicotyledons</taxon>
        <taxon>Gunneridae</taxon>
        <taxon>Pentapetalae</taxon>
        <taxon>rosids</taxon>
        <taxon>malvids</taxon>
        <taxon>Malvales</taxon>
        <taxon>Dipterocarpaceae</taxon>
        <taxon>Rubroshorea</taxon>
    </lineage>
</organism>
<feature type="domain" description="Reverse transcriptase Ty1/copia-type" evidence="1">
    <location>
        <begin position="1"/>
        <end position="145"/>
    </location>
</feature>
<sequence>MQQPTGFVDETFPHHICPLKKSLCGLKQAPCAWFRELKGYLLSQGLQCSRSDTSLFILWQYGIIVYFLIYVDDILITGNSLPFIDKLILNLGARFSLKDLGNLHLFLGIEAIHTPVGIFLTQHRYITEILHRAKMSDAIAFASPVASSCSLQQGPRKTLTDLTVY</sequence>
<dbReference type="EMBL" id="BPVZ01000037">
    <property type="protein sequence ID" value="GKV12886.1"/>
    <property type="molecule type" value="Genomic_DNA"/>
</dbReference>
<dbReference type="Proteomes" id="UP001054252">
    <property type="component" value="Unassembled WGS sequence"/>
</dbReference>
<evidence type="ECO:0000259" key="1">
    <source>
        <dbReference type="Pfam" id="PF07727"/>
    </source>
</evidence>
<comment type="caution">
    <text evidence="2">The sequence shown here is derived from an EMBL/GenBank/DDBJ whole genome shotgun (WGS) entry which is preliminary data.</text>
</comment>
<keyword evidence="3" id="KW-1185">Reference proteome</keyword>
<accession>A0AAV5JKD1</accession>
<dbReference type="Pfam" id="PF07727">
    <property type="entry name" value="RVT_2"/>
    <property type="match status" value="1"/>
</dbReference>
<dbReference type="InterPro" id="IPR013103">
    <property type="entry name" value="RVT_2"/>
</dbReference>
<gene>
    <name evidence="2" type="ORF">SLEP1_g23973</name>
</gene>